<dbReference type="GO" id="GO:0004672">
    <property type="term" value="F:protein kinase activity"/>
    <property type="evidence" value="ECO:0007669"/>
    <property type="project" value="InterPro"/>
</dbReference>
<protein>
    <recommendedName>
        <fullName evidence="1">Protein kinase domain-containing protein</fullName>
    </recommendedName>
</protein>
<name>A0AAF0XXC5_DAUCS</name>
<reference evidence="2" key="1">
    <citation type="journal article" date="2016" name="Nat. Genet.">
        <title>A high-quality carrot genome assembly provides new insights into carotenoid accumulation and asterid genome evolution.</title>
        <authorList>
            <person name="Iorizzo M."/>
            <person name="Ellison S."/>
            <person name="Senalik D."/>
            <person name="Zeng P."/>
            <person name="Satapoomin P."/>
            <person name="Huang J."/>
            <person name="Bowman M."/>
            <person name="Iovene M."/>
            <person name="Sanseverino W."/>
            <person name="Cavagnaro P."/>
            <person name="Yildiz M."/>
            <person name="Macko-Podgorni A."/>
            <person name="Moranska E."/>
            <person name="Grzebelus E."/>
            <person name="Grzebelus D."/>
            <person name="Ashrafi H."/>
            <person name="Zheng Z."/>
            <person name="Cheng S."/>
            <person name="Spooner D."/>
            <person name="Van Deynze A."/>
            <person name="Simon P."/>
        </authorList>
    </citation>
    <scope>NUCLEOTIDE SEQUENCE</scope>
    <source>
        <tissue evidence="2">Leaf</tissue>
    </source>
</reference>
<evidence type="ECO:0000259" key="1">
    <source>
        <dbReference type="PROSITE" id="PS50011"/>
    </source>
</evidence>
<dbReference type="InterPro" id="IPR050823">
    <property type="entry name" value="Plant_Ser_Thr_Prot_Kinase"/>
</dbReference>
<dbReference type="Pfam" id="PF00069">
    <property type="entry name" value="Pkinase"/>
    <property type="match status" value="1"/>
</dbReference>
<dbReference type="EMBL" id="CP093351">
    <property type="protein sequence ID" value="WOH16018.1"/>
    <property type="molecule type" value="Genomic_DNA"/>
</dbReference>
<dbReference type="PANTHER" id="PTHR45621">
    <property type="entry name" value="OS01G0588500 PROTEIN-RELATED"/>
    <property type="match status" value="1"/>
</dbReference>
<dbReference type="Gene3D" id="3.30.200.20">
    <property type="entry name" value="Phosphorylase Kinase, domain 1"/>
    <property type="match status" value="1"/>
</dbReference>
<dbReference type="InterPro" id="IPR011009">
    <property type="entry name" value="Kinase-like_dom_sf"/>
</dbReference>
<dbReference type="SUPFAM" id="SSF56112">
    <property type="entry name" value="Protein kinase-like (PK-like)"/>
    <property type="match status" value="1"/>
</dbReference>
<sequence>MTDRNDANCNEQYWLNEINILGRLCHPNLVKLIGYCLKKKHRLLVYHGFMPQRSLRDYLSKRVSYFQPLSWNLRLSIALGAAKALAYLHSPEAYVVHGDIHTGNILIDSKFNAKLSGFEFAKDGPEPERTHVSATTIRGTNSYMAPEYVETGHQSMKSDIFSFGGVLVEILTGKSVFEILKHEHDPVTNVSDADHTSKQALLTGQHDLYITSEFQIMDVIDADIQGQYTVDAALRVSSLTLKCLSLNPKSRPDANQVVNVLEQL</sequence>
<keyword evidence="3" id="KW-1185">Reference proteome</keyword>
<proteinExistence type="predicted"/>
<dbReference type="AlphaFoldDB" id="A0AAF0XXC5"/>
<dbReference type="KEGG" id="dcr:108201820"/>
<dbReference type="GO" id="GO:0005524">
    <property type="term" value="F:ATP binding"/>
    <property type="evidence" value="ECO:0007669"/>
    <property type="project" value="InterPro"/>
</dbReference>
<dbReference type="PROSITE" id="PS50011">
    <property type="entry name" value="PROTEIN_KINASE_DOM"/>
    <property type="match status" value="1"/>
</dbReference>
<feature type="domain" description="Protein kinase" evidence="1">
    <location>
        <begin position="1"/>
        <end position="264"/>
    </location>
</feature>
<organism evidence="2 3">
    <name type="scientific">Daucus carota subsp. sativus</name>
    <name type="common">Carrot</name>
    <dbReference type="NCBI Taxonomy" id="79200"/>
    <lineage>
        <taxon>Eukaryota</taxon>
        <taxon>Viridiplantae</taxon>
        <taxon>Streptophyta</taxon>
        <taxon>Embryophyta</taxon>
        <taxon>Tracheophyta</taxon>
        <taxon>Spermatophyta</taxon>
        <taxon>Magnoliopsida</taxon>
        <taxon>eudicotyledons</taxon>
        <taxon>Gunneridae</taxon>
        <taxon>Pentapetalae</taxon>
        <taxon>asterids</taxon>
        <taxon>campanulids</taxon>
        <taxon>Apiales</taxon>
        <taxon>Apiaceae</taxon>
        <taxon>Apioideae</taxon>
        <taxon>Scandiceae</taxon>
        <taxon>Daucinae</taxon>
        <taxon>Daucus</taxon>
        <taxon>Daucus sect. Daucus</taxon>
    </lineage>
</organism>
<dbReference type="Gene3D" id="1.10.510.10">
    <property type="entry name" value="Transferase(Phosphotransferase) domain 1"/>
    <property type="match status" value="1"/>
</dbReference>
<accession>A0AAF0XXC5</accession>
<reference evidence="2" key="2">
    <citation type="submission" date="2022-03" db="EMBL/GenBank/DDBJ databases">
        <title>Draft title - Genomic analysis of global carrot germplasm unveils the trajectory of domestication and the origin of high carotenoid orange carrot.</title>
        <authorList>
            <person name="Iorizzo M."/>
            <person name="Ellison S."/>
            <person name="Senalik D."/>
            <person name="Macko-Podgorni A."/>
            <person name="Grzebelus D."/>
            <person name="Bostan H."/>
            <person name="Rolling W."/>
            <person name="Curaba J."/>
            <person name="Simon P."/>
        </authorList>
    </citation>
    <scope>NUCLEOTIDE SEQUENCE</scope>
    <source>
        <tissue evidence="2">Leaf</tissue>
    </source>
</reference>
<evidence type="ECO:0000313" key="2">
    <source>
        <dbReference type="EMBL" id="WOH16018.1"/>
    </source>
</evidence>
<gene>
    <name evidence="2" type="ORF">DCAR_0935567</name>
</gene>
<dbReference type="Proteomes" id="UP000077755">
    <property type="component" value="Chromosome 9"/>
</dbReference>
<evidence type="ECO:0000313" key="3">
    <source>
        <dbReference type="Proteomes" id="UP000077755"/>
    </source>
</evidence>
<dbReference type="InterPro" id="IPR000719">
    <property type="entry name" value="Prot_kinase_dom"/>
</dbReference>